<dbReference type="InterPro" id="IPR006059">
    <property type="entry name" value="SBP"/>
</dbReference>
<feature type="region of interest" description="Disordered" evidence="1">
    <location>
        <begin position="29"/>
        <end position="49"/>
    </location>
</feature>
<accession>A0ABZ3FKJ4</accession>
<dbReference type="CDD" id="cd14748">
    <property type="entry name" value="PBP2_UgpB"/>
    <property type="match status" value="1"/>
</dbReference>
<dbReference type="InterPro" id="IPR006311">
    <property type="entry name" value="TAT_signal"/>
</dbReference>
<dbReference type="Pfam" id="PF13416">
    <property type="entry name" value="SBP_bac_8"/>
    <property type="match status" value="1"/>
</dbReference>
<dbReference type="SUPFAM" id="SSF53850">
    <property type="entry name" value="Periplasmic binding protein-like II"/>
    <property type="match status" value="1"/>
</dbReference>
<name>A0ABZ3FKJ4_9ACTN</name>
<keyword evidence="3" id="KW-1185">Reference proteome</keyword>
<dbReference type="Proteomes" id="UP001442841">
    <property type="component" value="Chromosome"/>
</dbReference>
<dbReference type="RefSeq" id="WP_425307977.1">
    <property type="nucleotide sequence ID" value="NZ_CP154795.1"/>
</dbReference>
<dbReference type="PROSITE" id="PS51318">
    <property type="entry name" value="TAT"/>
    <property type="match status" value="1"/>
</dbReference>
<dbReference type="PANTHER" id="PTHR43649">
    <property type="entry name" value="ARABINOSE-BINDING PROTEIN-RELATED"/>
    <property type="match status" value="1"/>
</dbReference>
<protein>
    <submittedName>
        <fullName evidence="2">ABC transporter substrate-binding protein</fullName>
    </submittedName>
</protein>
<gene>
    <name evidence="2" type="ORF">AADG42_04220</name>
</gene>
<proteinExistence type="predicted"/>
<reference evidence="2 3" key="1">
    <citation type="submission" date="2024-04" db="EMBL/GenBank/DDBJ databases">
        <title>Isolation of an actinomycete strain from pig manure.</title>
        <authorList>
            <person name="Gong T."/>
            <person name="Yu Z."/>
            <person name="An M."/>
            <person name="Wei C."/>
            <person name="Yang W."/>
            <person name="Liu L."/>
        </authorList>
    </citation>
    <scope>NUCLEOTIDE SEQUENCE [LARGE SCALE GENOMIC DNA]</scope>
    <source>
        <strain evidence="2 3">ZF39</strain>
    </source>
</reference>
<sequence>MFSRRALLGGAGVAALALGGLTACGTSSSGSGAGSGGKSTAGPIQFWSNHPGSSKAVEEQIIAAWNQANPDSPVTLVDGGSNYEELGQKFNAALAGGDLPDVIVASDVTWFNFALNEATTPLDELWDEAGVKADSYVDTLREDYTFDGKHYGMPYARSTTLMYFNTDAMTKAGLDPAKGPATWQEFAEWAPKLREAMDGKPALVIPDGSNYLDWYFQGMVWTFGGKYSDEWEPKFTDPKSIEAGKFLQDQVKAGNIAINKDANNTFGIGNSAGLLQSTGSLGGLAKSAQIPFVTTYLPGPKPGACTGGAGLAIPNKISDERKVNAVKFVDFLTNTQNTITFTQTTGYMPVRKDAVDDPAEAKYLEENPNAMTAIKQLAENTAPQDYARVFVPGGGKLIGGGLDRITIGNEDVEKVFAELSAETTKVYERDIKPLL</sequence>
<dbReference type="EMBL" id="CP154795">
    <property type="protein sequence ID" value="XAN06547.1"/>
    <property type="molecule type" value="Genomic_DNA"/>
</dbReference>
<dbReference type="PROSITE" id="PS51257">
    <property type="entry name" value="PROKAR_LIPOPROTEIN"/>
    <property type="match status" value="1"/>
</dbReference>
<dbReference type="InterPro" id="IPR050490">
    <property type="entry name" value="Bact_solute-bd_prot1"/>
</dbReference>
<organism evidence="2 3">
    <name type="scientific">Ammonicoccus fulvus</name>
    <dbReference type="NCBI Taxonomy" id="3138240"/>
    <lineage>
        <taxon>Bacteria</taxon>
        <taxon>Bacillati</taxon>
        <taxon>Actinomycetota</taxon>
        <taxon>Actinomycetes</taxon>
        <taxon>Propionibacteriales</taxon>
        <taxon>Propionibacteriaceae</taxon>
        <taxon>Ammonicoccus</taxon>
    </lineage>
</organism>
<evidence type="ECO:0000313" key="2">
    <source>
        <dbReference type="EMBL" id="XAN06547.1"/>
    </source>
</evidence>
<dbReference type="PANTHER" id="PTHR43649:SF30">
    <property type="entry name" value="ABC TRANSPORTER SUBSTRATE-BINDING PROTEIN"/>
    <property type="match status" value="1"/>
</dbReference>
<evidence type="ECO:0000256" key="1">
    <source>
        <dbReference type="SAM" id="MobiDB-lite"/>
    </source>
</evidence>
<dbReference type="Gene3D" id="3.40.190.10">
    <property type="entry name" value="Periplasmic binding protein-like II"/>
    <property type="match status" value="1"/>
</dbReference>
<evidence type="ECO:0000313" key="3">
    <source>
        <dbReference type="Proteomes" id="UP001442841"/>
    </source>
</evidence>